<dbReference type="PANTHER" id="PTHR43214:SF43">
    <property type="entry name" value="TWO-COMPONENT RESPONSE REGULATOR"/>
    <property type="match status" value="1"/>
</dbReference>
<dbReference type="Pfam" id="PF00072">
    <property type="entry name" value="Response_reg"/>
    <property type="match status" value="1"/>
</dbReference>
<accession>A0A9Q8YEK0</accession>
<dbReference type="SUPFAM" id="SSF46894">
    <property type="entry name" value="C-terminal effector domain of the bipartite response regulators"/>
    <property type="match status" value="1"/>
</dbReference>
<dbReference type="InterPro" id="IPR058245">
    <property type="entry name" value="NreC/VraR/RcsB-like_REC"/>
</dbReference>
<dbReference type="Pfam" id="PF00196">
    <property type="entry name" value="GerE"/>
    <property type="match status" value="1"/>
</dbReference>
<dbReference type="SUPFAM" id="SSF52172">
    <property type="entry name" value="CheY-like"/>
    <property type="match status" value="1"/>
</dbReference>
<dbReference type="GO" id="GO:0003677">
    <property type="term" value="F:DNA binding"/>
    <property type="evidence" value="ECO:0007669"/>
    <property type="project" value="UniProtKB-KW"/>
</dbReference>
<dbReference type="PRINTS" id="PR00038">
    <property type="entry name" value="HTHLUXR"/>
</dbReference>
<evidence type="ECO:0000256" key="2">
    <source>
        <dbReference type="ARBA" id="ARBA00023125"/>
    </source>
</evidence>
<dbReference type="InterPro" id="IPR016032">
    <property type="entry name" value="Sig_transdc_resp-reg_C-effctor"/>
</dbReference>
<organism evidence="6 7">
    <name type="scientific">Ensifer adhaerens</name>
    <name type="common">Sinorhizobium morelense</name>
    <dbReference type="NCBI Taxonomy" id="106592"/>
    <lineage>
        <taxon>Bacteria</taxon>
        <taxon>Pseudomonadati</taxon>
        <taxon>Pseudomonadota</taxon>
        <taxon>Alphaproteobacteria</taxon>
        <taxon>Hyphomicrobiales</taxon>
        <taxon>Rhizobiaceae</taxon>
        <taxon>Sinorhizobium/Ensifer group</taxon>
        <taxon>Ensifer</taxon>
    </lineage>
</organism>
<dbReference type="InterPro" id="IPR039420">
    <property type="entry name" value="WalR-like"/>
</dbReference>
<dbReference type="AlphaFoldDB" id="A0A9Q8YEK0"/>
<dbReference type="EMBL" id="CP098808">
    <property type="protein sequence ID" value="USJ26781.1"/>
    <property type="molecule type" value="Genomic_DNA"/>
</dbReference>
<sequence>MGFFKYLIVGSMCISVAFVDDHPILLDGLISVFSGKSDLEIVAKGENAVDALRIVEDHSPRVLVLDLSMPGDAVAAIELIARKYQGTRIIVFTANSSIETAIQVLNYGVAGYVLKGSRASDLHQAIRMVYDGETFISAGFATKVIMAMKTAEMRRREQAQQRLSLREEQIVRHLMRGSTNREIARCLDISEKTVKHYMSVLMQKLDARNRLEVVLAAQRLDVIPKVAGERERIN</sequence>
<dbReference type="Proteomes" id="UP001055460">
    <property type="component" value="Plasmid pA"/>
</dbReference>
<dbReference type="InterPro" id="IPR001789">
    <property type="entry name" value="Sig_transdc_resp-reg_receiver"/>
</dbReference>
<gene>
    <name evidence="6" type="ORF">NE863_22855</name>
</gene>
<evidence type="ECO:0000259" key="4">
    <source>
        <dbReference type="PROSITE" id="PS50043"/>
    </source>
</evidence>
<dbReference type="SMART" id="SM00448">
    <property type="entry name" value="REC"/>
    <property type="match status" value="1"/>
</dbReference>
<evidence type="ECO:0000256" key="3">
    <source>
        <dbReference type="PROSITE-ProRule" id="PRU00169"/>
    </source>
</evidence>
<dbReference type="InterPro" id="IPR011006">
    <property type="entry name" value="CheY-like_superfamily"/>
</dbReference>
<dbReference type="InterPro" id="IPR000792">
    <property type="entry name" value="Tscrpt_reg_LuxR_C"/>
</dbReference>
<feature type="domain" description="HTH luxR-type" evidence="4">
    <location>
        <begin position="156"/>
        <end position="221"/>
    </location>
</feature>
<dbReference type="PROSITE" id="PS50043">
    <property type="entry name" value="HTH_LUXR_2"/>
    <property type="match status" value="1"/>
</dbReference>
<keyword evidence="6" id="KW-0614">Plasmid</keyword>
<reference evidence="6" key="1">
    <citation type="submission" date="2022-06" db="EMBL/GenBank/DDBJ databases">
        <title>Physiological and biochemical characterization and genomic elucidation of a strain of the genus Ensifer adhaerens M8 that combines arsenic oxidation and chromium reduction.</title>
        <authorList>
            <person name="Li X."/>
            <person name="Yu c."/>
        </authorList>
    </citation>
    <scope>NUCLEOTIDE SEQUENCE</scope>
    <source>
        <strain evidence="6">M8</strain>
        <plasmid evidence="6">pA</plasmid>
    </source>
</reference>
<dbReference type="GO" id="GO:0000160">
    <property type="term" value="P:phosphorelay signal transduction system"/>
    <property type="evidence" value="ECO:0007669"/>
    <property type="project" value="InterPro"/>
</dbReference>
<evidence type="ECO:0000259" key="5">
    <source>
        <dbReference type="PROSITE" id="PS50110"/>
    </source>
</evidence>
<evidence type="ECO:0000256" key="1">
    <source>
        <dbReference type="ARBA" id="ARBA00022553"/>
    </source>
</evidence>
<dbReference type="CDD" id="cd06170">
    <property type="entry name" value="LuxR_C_like"/>
    <property type="match status" value="1"/>
</dbReference>
<keyword evidence="1 3" id="KW-0597">Phosphoprotein</keyword>
<dbReference type="RefSeq" id="WP_252160880.1">
    <property type="nucleotide sequence ID" value="NZ_CP098808.1"/>
</dbReference>
<dbReference type="PROSITE" id="PS50110">
    <property type="entry name" value="RESPONSE_REGULATORY"/>
    <property type="match status" value="1"/>
</dbReference>
<name>A0A9Q8YEK0_ENSAD</name>
<keyword evidence="2" id="KW-0238">DNA-binding</keyword>
<evidence type="ECO:0000313" key="7">
    <source>
        <dbReference type="Proteomes" id="UP001055460"/>
    </source>
</evidence>
<dbReference type="Gene3D" id="3.40.50.2300">
    <property type="match status" value="1"/>
</dbReference>
<dbReference type="GO" id="GO:0006355">
    <property type="term" value="P:regulation of DNA-templated transcription"/>
    <property type="evidence" value="ECO:0007669"/>
    <property type="project" value="InterPro"/>
</dbReference>
<dbReference type="PANTHER" id="PTHR43214">
    <property type="entry name" value="TWO-COMPONENT RESPONSE REGULATOR"/>
    <property type="match status" value="1"/>
</dbReference>
<proteinExistence type="predicted"/>
<protein>
    <submittedName>
        <fullName evidence="6">Response regulator transcription factor</fullName>
    </submittedName>
</protein>
<dbReference type="CDD" id="cd17535">
    <property type="entry name" value="REC_NarL-like"/>
    <property type="match status" value="1"/>
</dbReference>
<feature type="modified residue" description="4-aspartylphosphate" evidence="3">
    <location>
        <position position="66"/>
    </location>
</feature>
<dbReference type="SMART" id="SM00421">
    <property type="entry name" value="HTH_LUXR"/>
    <property type="match status" value="1"/>
</dbReference>
<evidence type="ECO:0000313" key="6">
    <source>
        <dbReference type="EMBL" id="USJ26781.1"/>
    </source>
</evidence>
<geneLocation type="plasmid" evidence="6 7">
    <name>pA</name>
</geneLocation>
<feature type="domain" description="Response regulatory" evidence="5">
    <location>
        <begin position="15"/>
        <end position="130"/>
    </location>
</feature>